<evidence type="ECO:0000256" key="3">
    <source>
        <dbReference type="ARBA" id="ARBA00022692"/>
    </source>
</evidence>
<evidence type="ECO:0000256" key="8">
    <source>
        <dbReference type="SAM" id="Phobius"/>
    </source>
</evidence>
<sequence length="270" mass="31342">MTDEGRRRVWSKFDFIPDKFSQFFSQKSDTNENKIVVENEQIADDFNGSGWQRLKKLYTDKDVHFETGILMPCMNWTFIGTVLFTGPLGWQRAADRYNRYAKGRIFLSPRDALRRKWDYAFVSFLRTGAINGTLTTLYVGCMVAAITHFTTWRGHFSLWSIPVITTSLPSIIACPLGLRKVMQAASLGLACGLTLSLIVFSVSYFSNQTINDTYQRFKQEHELLMRAERHKDEKVKLYQKENKIWSRNLAKLLMEKDKKLKDEISEDSCE</sequence>
<gene>
    <name evidence="9" type="ORF">X798_03898</name>
</gene>
<dbReference type="OrthoDB" id="5826189at2759"/>
<keyword evidence="3 8" id="KW-0812">Transmembrane</keyword>
<comment type="subcellular location">
    <subcellularLocation>
        <location evidence="1">Membrane</location>
        <topology evidence="1">Multi-pass membrane protein</topology>
    </subcellularLocation>
</comment>
<dbReference type="PANTHER" id="PTHR13002">
    <property type="entry name" value="C3ORF1 PROTEIN-RELATED"/>
    <property type="match status" value="1"/>
</dbReference>
<dbReference type="AlphaFoldDB" id="A0A238BUX7"/>
<feature type="transmembrane region" description="Helical" evidence="8">
    <location>
        <begin position="185"/>
        <end position="205"/>
    </location>
</feature>
<dbReference type="InterPro" id="IPR055299">
    <property type="entry name" value="TIMMDC1"/>
</dbReference>
<comment type="similarity">
    <text evidence="2">Belongs to the Tim17/Tim22/Tim23 family.</text>
</comment>
<name>A0A238BUX7_9BILA</name>
<evidence type="ECO:0000256" key="7">
    <source>
        <dbReference type="ARBA" id="ARBA00041344"/>
    </source>
</evidence>
<evidence type="ECO:0000256" key="4">
    <source>
        <dbReference type="ARBA" id="ARBA00022989"/>
    </source>
</evidence>
<reference evidence="9 10" key="1">
    <citation type="submission" date="2015-12" db="EMBL/GenBank/DDBJ databases">
        <title>Draft genome of the nematode, Onchocerca flexuosa.</title>
        <authorList>
            <person name="Mitreva M."/>
        </authorList>
    </citation>
    <scope>NUCLEOTIDE SEQUENCE [LARGE SCALE GENOMIC DNA]</scope>
    <source>
        <strain evidence="9">Red Deer</strain>
    </source>
</reference>
<feature type="transmembrane region" description="Helical" evidence="8">
    <location>
        <begin position="158"/>
        <end position="178"/>
    </location>
</feature>
<proteinExistence type="inferred from homology"/>
<dbReference type="EMBL" id="KZ269997">
    <property type="protein sequence ID" value="OZC09151.1"/>
    <property type="molecule type" value="Genomic_DNA"/>
</dbReference>
<dbReference type="PANTHER" id="PTHR13002:SF1">
    <property type="entry name" value="COMPLEX I ASSEMBLY FACTOR TIMMDC1, MITOCHONDRIAL"/>
    <property type="match status" value="1"/>
</dbReference>
<keyword evidence="4 8" id="KW-1133">Transmembrane helix</keyword>
<keyword evidence="10" id="KW-1185">Reference proteome</keyword>
<evidence type="ECO:0000256" key="2">
    <source>
        <dbReference type="ARBA" id="ARBA00008444"/>
    </source>
</evidence>
<evidence type="ECO:0000313" key="9">
    <source>
        <dbReference type="EMBL" id="OZC09151.1"/>
    </source>
</evidence>
<evidence type="ECO:0000256" key="5">
    <source>
        <dbReference type="ARBA" id="ARBA00023136"/>
    </source>
</evidence>
<dbReference type="GO" id="GO:0032981">
    <property type="term" value="P:mitochondrial respiratory chain complex I assembly"/>
    <property type="evidence" value="ECO:0007669"/>
    <property type="project" value="InterPro"/>
</dbReference>
<feature type="transmembrane region" description="Helical" evidence="8">
    <location>
        <begin position="124"/>
        <end position="146"/>
    </location>
</feature>
<keyword evidence="5 8" id="KW-0472">Membrane</keyword>
<dbReference type="Proteomes" id="UP000242913">
    <property type="component" value="Unassembled WGS sequence"/>
</dbReference>
<dbReference type="GO" id="GO:0005739">
    <property type="term" value="C:mitochondrion"/>
    <property type="evidence" value="ECO:0007669"/>
    <property type="project" value="TreeGrafter"/>
</dbReference>
<accession>A0A238BUX7</accession>
<protein>
    <recommendedName>
        <fullName evidence="6">Complex I assembly factor TIMMDC1, mitochondrial</fullName>
    </recommendedName>
    <alternativeName>
        <fullName evidence="7">Translocase of inner mitochondrial membrane domain-containing protein 1</fullName>
    </alternativeName>
</protein>
<evidence type="ECO:0000313" key="10">
    <source>
        <dbReference type="Proteomes" id="UP000242913"/>
    </source>
</evidence>
<evidence type="ECO:0000256" key="1">
    <source>
        <dbReference type="ARBA" id="ARBA00004141"/>
    </source>
</evidence>
<organism evidence="9 10">
    <name type="scientific">Onchocerca flexuosa</name>
    <dbReference type="NCBI Taxonomy" id="387005"/>
    <lineage>
        <taxon>Eukaryota</taxon>
        <taxon>Metazoa</taxon>
        <taxon>Ecdysozoa</taxon>
        <taxon>Nematoda</taxon>
        <taxon>Chromadorea</taxon>
        <taxon>Rhabditida</taxon>
        <taxon>Spirurina</taxon>
        <taxon>Spiruromorpha</taxon>
        <taxon>Filarioidea</taxon>
        <taxon>Onchocercidae</taxon>
        <taxon>Onchocerca</taxon>
    </lineage>
</organism>
<dbReference type="GO" id="GO:0016020">
    <property type="term" value="C:membrane"/>
    <property type="evidence" value="ECO:0007669"/>
    <property type="project" value="UniProtKB-SubCell"/>
</dbReference>
<evidence type="ECO:0000256" key="6">
    <source>
        <dbReference type="ARBA" id="ARBA00040778"/>
    </source>
</evidence>